<keyword evidence="3" id="KW-0378">Hydrolase</keyword>
<evidence type="ECO:0000313" key="6">
    <source>
        <dbReference type="Proteomes" id="UP000762676"/>
    </source>
</evidence>
<dbReference type="Pfam" id="PF00071">
    <property type="entry name" value="Ras"/>
    <property type="match status" value="1"/>
</dbReference>
<dbReference type="AlphaFoldDB" id="A0AAV4FSC1"/>
<dbReference type="Proteomes" id="UP000762676">
    <property type="component" value="Unassembled WGS sequence"/>
</dbReference>
<dbReference type="InterPro" id="IPR001806">
    <property type="entry name" value="Small_GTPase"/>
</dbReference>
<dbReference type="GO" id="GO:0005525">
    <property type="term" value="F:GTP binding"/>
    <property type="evidence" value="ECO:0007669"/>
    <property type="project" value="InterPro"/>
</dbReference>
<protein>
    <recommendedName>
        <fullName evidence="2">small monomeric GTPase</fullName>
        <ecNumber evidence="2">3.6.5.2</ecNumber>
    </recommendedName>
</protein>
<dbReference type="PROSITE" id="PS51421">
    <property type="entry name" value="RAS"/>
    <property type="match status" value="1"/>
</dbReference>
<evidence type="ECO:0000256" key="1">
    <source>
        <dbReference type="ARBA" id="ARBA00008344"/>
    </source>
</evidence>
<name>A0AAV4FSC1_9GAST</name>
<dbReference type="Gene3D" id="3.40.50.300">
    <property type="entry name" value="P-loop containing nucleotide triphosphate hydrolases"/>
    <property type="match status" value="1"/>
</dbReference>
<dbReference type="GO" id="GO:0003925">
    <property type="term" value="F:G protein activity"/>
    <property type="evidence" value="ECO:0007669"/>
    <property type="project" value="UniProtKB-EC"/>
</dbReference>
<dbReference type="SUPFAM" id="SSF52540">
    <property type="entry name" value="P-loop containing nucleoside triphosphate hydrolases"/>
    <property type="match status" value="1"/>
</dbReference>
<reference evidence="5 6" key="1">
    <citation type="journal article" date="2021" name="Elife">
        <title>Chloroplast acquisition without the gene transfer in kleptoplastic sea slugs, Plakobranchus ocellatus.</title>
        <authorList>
            <person name="Maeda T."/>
            <person name="Takahashi S."/>
            <person name="Yoshida T."/>
            <person name="Shimamura S."/>
            <person name="Takaki Y."/>
            <person name="Nagai Y."/>
            <person name="Toyoda A."/>
            <person name="Suzuki Y."/>
            <person name="Arimoto A."/>
            <person name="Ishii H."/>
            <person name="Satoh N."/>
            <person name="Nishiyama T."/>
            <person name="Hasebe M."/>
            <person name="Maruyama T."/>
            <person name="Minagawa J."/>
            <person name="Obokata J."/>
            <person name="Shigenobu S."/>
        </authorList>
    </citation>
    <scope>NUCLEOTIDE SEQUENCE [LARGE SCALE GENOMIC DNA]</scope>
</reference>
<dbReference type="SMART" id="SM00175">
    <property type="entry name" value="RAB"/>
    <property type="match status" value="1"/>
</dbReference>
<organism evidence="5 6">
    <name type="scientific">Elysia marginata</name>
    <dbReference type="NCBI Taxonomy" id="1093978"/>
    <lineage>
        <taxon>Eukaryota</taxon>
        <taxon>Metazoa</taxon>
        <taxon>Spiralia</taxon>
        <taxon>Lophotrochozoa</taxon>
        <taxon>Mollusca</taxon>
        <taxon>Gastropoda</taxon>
        <taxon>Heterobranchia</taxon>
        <taxon>Euthyneura</taxon>
        <taxon>Panpulmonata</taxon>
        <taxon>Sacoglossa</taxon>
        <taxon>Placobranchoidea</taxon>
        <taxon>Plakobranchidae</taxon>
        <taxon>Elysia</taxon>
    </lineage>
</organism>
<evidence type="ECO:0000256" key="2">
    <source>
        <dbReference type="ARBA" id="ARBA00011984"/>
    </source>
</evidence>
<comment type="similarity">
    <text evidence="1">Belongs to the small GTPase superfamily. Ras family.</text>
</comment>
<gene>
    <name evidence="5" type="ORF">ElyMa_000481700</name>
</gene>
<evidence type="ECO:0000256" key="4">
    <source>
        <dbReference type="ARBA" id="ARBA00048098"/>
    </source>
</evidence>
<comment type="caution">
    <text evidence="5">The sequence shown here is derived from an EMBL/GenBank/DDBJ whole genome shotgun (WGS) entry which is preliminary data.</text>
</comment>
<dbReference type="PROSITE" id="PS51419">
    <property type="entry name" value="RAB"/>
    <property type="match status" value="1"/>
</dbReference>
<dbReference type="SMART" id="SM00173">
    <property type="entry name" value="RAS"/>
    <property type="match status" value="1"/>
</dbReference>
<accession>A0AAV4FSC1</accession>
<evidence type="ECO:0000256" key="3">
    <source>
        <dbReference type="ARBA" id="ARBA00022801"/>
    </source>
</evidence>
<dbReference type="EMBL" id="BMAT01000929">
    <property type="protein sequence ID" value="GFR76402.1"/>
    <property type="molecule type" value="Genomic_DNA"/>
</dbReference>
<evidence type="ECO:0000313" key="5">
    <source>
        <dbReference type="EMBL" id="GFR76402.1"/>
    </source>
</evidence>
<sequence length="200" mass="22623">MLCSNFQAASDYPIDSNEFTFGPVTTVTVNSTSSITLVVQRTYPHSMIVRFLTGRFIGDYDPHMDAIFDTHIPVDGKHFTAHIMDTTQAQDFNTSCESDCREEPVSWADGFLLVFSLTDRGSFTVVREMVSWLRTARGDERLPILVAGNKNDLVHLRCVSRQDCEAWASEHGVLFFEVRIRKGSHVEGQMTMHVLLVFII</sequence>
<comment type="catalytic activity">
    <reaction evidence="4">
        <text>GTP + H2O = GDP + phosphate + H(+)</text>
        <dbReference type="Rhea" id="RHEA:19669"/>
        <dbReference type="ChEBI" id="CHEBI:15377"/>
        <dbReference type="ChEBI" id="CHEBI:15378"/>
        <dbReference type="ChEBI" id="CHEBI:37565"/>
        <dbReference type="ChEBI" id="CHEBI:43474"/>
        <dbReference type="ChEBI" id="CHEBI:58189"/>
        <dbReference type="EC" id="3.6.5.2"/>
    </reaction>
</comment>
<dbReference type="InterPro" id="IPR051065">
    <property type="entry name" value="Ras-related_GTPase"/>
</dbReference>
<dbReference type="InterPro" id="IPR027417">
    <property type="entry name" value="P-loop_NTPase"/>
</dbReference>
<proteinExistence type="inferred from homology"/>
<dbReference type="PANTHER" id="PTHR45704">
    <property type="entry name" value="RAS-LIKE FAMILY MEMBER 11"/>
    <property type="match status" value="1"/>
</dbReference>
<keyword evidence="6" id="KW-1185">Reference proteome</keyword>
<dbReference type="EC" id="3.6.5.2" evidence="2"/>